<dbReference type="PANTHER" id="PTHR43763:SF6">
    <property type="entry name" value="XAA-PRO AMINOPEPTIDASE 1"/>
    <property type="match status" value="1"/>
</dbReference>
<dbReference type="SUPFAM" id="SSF55920">
    <property type="entry name" value="Creatinase/aminopeptidase"/>
    <property type="match status" value="1"/>
</dbReference>
<feature type="domain" description="Peptidase M24 C-terminal" evidence="2">
    <location>
        <begin position="399"/>
        <end position="437"/>
    </location>
</feature>
<dbReference type="EMBL" id="JAUEPS010000062">
    <property type="protein sequence ID" value="KAK0442792.1"/>
    <property type="molecule type" value="Genomic_DNA"/>
</dbReference>
<dbReference type="Proteomes" id="UP001175211">
    <property type="component" value="Unassembled WGS sequence"/>
</dbReference>
<dbReference type="InterPro" id="IPR032416">
    <property type="entry name" value="Peptidase_M24_C"/>
</dbReference>
<evidence type="ECO:0000313" key="4">
    <source>
        <dbReference type="Proteomes" id="UP001175211"/>
    </source>
</evidence>
<dbReference type="InterPro" id="IPR029149">
    <property type="entry name" value="Creatin/AminoP/Spt16_N"/>
</dbReference>
<protein>
    <submittedName>
        <fullName evidence="3">Peptidase M24, structural domain-containing protein</fullName>
    </submittedName>
</protein>
<name>A0AA39JHC8_ARMTA</name>
<keyword evidence="4" id="KW-1185">Reference proteome</keyword>
<dbReference type="Pfam" id="PF16189">
    <property type="entry name" value="Creatinase_N_2"/>
    <property type="match status" value="1"/>
</dbReference>
<accession>A0AA39JHC8</accession>
<evidence type="ECO:0000313" key="3">
    <source>
        <dbReference type="EMBL" id="KAK0442792.1"/>
    </source>
</evidence>
<organism evidence="3 4">
    <name type="scientific">Armillaria tabescens</name>
    <name type="common">Ringless honey mushroom</name>
    <name type="synonym">Agaricus tabescens</name>
    <dbReference type="NCBI Taxonomy" id="1929756"/>
    <lineage>
        <taxon>Eukaryota</taxon>
        <taxon>Fungi</taxon>
        <taxon>Dikarya</taxon>
        <taxon>Basidiomycota</taxon>
        <taxon>Agaricomycotina</taxon>
        <taxon>Agaricomycetes</taxon>
        <taxon>Agaricomycetidae</taxon>
        <taxon>Agaricales</taxon>
        <taxon>Marasmiineae</taxon>
        <taxon>Physalacriaceae</taxon>
        <taxon>Desarmillaria</taxon>
    </lineage>
</organism>
<comment type="caution">
    <text evidence="3">The sequence shown here is derived from an EMBL/GenBank/DDBJ whole genome shotgun (WGS) entry which is preliminary data.</text>
</comment>
<dbReference type="Gene3D" id="3.40.350.10">
    <property type="entry name" value="Creatinase/prolidase N-terminal domain"/>
    <property type="match status" value="2"/>
</dbReference>
<dbReference type="PANTHER" id="PTHR43763">
    <property type="entry name" value="XAA-PRO AMINOPEPTIDASE 1"/>
    <property type="match status" value="1"/>
</dbReference>
<dbReference type="InterPro" id="IPR036005">
    <property type="entry name" value="Creatinase/aminopeptidase-like"/>
</dbReference>
<dbReference type="RefSeq" id="XP_060324479.1">
    <property type="nucleotide sequence ID" value="XM_060480986.1"/>
</dbReference>
<dbReference type="Pfam" id="PF16188">
    <property type="entry name" value="Peptidase_M24_C"/>
    <property type="match status" value="1"/>
</dbReference>
<dbReference type="GeneID" id="85364534"/>
<dbReference type="AlphaFoldDB" id="A0AA39JHC8"/>
<dbReference type="InterPro" id="IPR050422">
    <property type="entry name" value="X-Pro_aminopeptidase_P"/>
</dbReference>
<feature type="domain" description="Peptidase M24" evidence="1">
    <location>
        <begin position="218"/>
        <end position="354"/>
    </location>
</feature>
<reference evidence="3" key="1">
    <citation type="submission" date="2023-06" db="EMBL/GenBank/DDBJ databases">
        <authorList>
            <consortium name="Lawrence Berkeley National Laboratory"/>
            <person name="Ahrendt S."/>
            <person name="Sahu N."/>
            <person name="Indic B."/>
            <person name="Wong-Bajracharya J."/>
            <person name="Merenyi Z."/>
            <person name="Ke H.-M."/>
            <person name="Monk M."/>
            <person name="Kocsube S."/>
            <person name="Drula E."/>
            <person name="Lipzen A."/>
            <person name="Balint B."/>
            <person name="Henrissat B."/>
            <person name="Andreopoulos B."/>
            <person name="Martin F.M."/>
            <person name="Harder C.B."/>
            <person name="Rigling D."/>
            <person name="Ford K.L."/>
            <person name="Foster G.D."/>
            <person name="Pangilinan J."/>
            <person name="Papanicolaou A."/>
            <person name="Barry K."/>
            <person name="LaButti K."/>
            <person name="Viragh M."/>
            <person name="Koriabine M."/>
            <person name="Yan M."/>
            <person name="Riley R."/>
            <person name="Champramary S."/>
            <person name="Plett K.L."/>
            <person name="Tsai I.J."/>
            <person name="Slot J."/>
            <person name="Sipos G."/>
            <person name="Plett J."/>
            <person name="Nagy L.G."/>
            <person name="Grigoriev I.V."/>
        </authorList>
    </citation>
    <scope>NUCLEOTIDE SEQUENCE</scope>
    <source>
        <strain evidence="3">CCBAS 213</strain>
    </source>
</reference>
<evidence type="ECO:0000259" key="2">
    <source>
        <dbReference type="Pfam" id="PF16188"/>
    </source>
</evidence>
<sequence>MPSSTSSNDTLNVIAGLIAFQHLEESSRIGIDATFITAEDASSLSKNLSPRKSTLVSLPQNLVDQIWTDCPARTKNPIVHLEEKFSGESHESKLGCLRDKLKNKQCAAIILTALDEIAWLYNLRGSDIDFNPVFFAYAVVTMDSATLFVQGGAPADVDVKSYEEFWTFLKEFKSEGKVLVMDKSSLAVAEAVGKDNYTLLPSPVSSLKSIKNATELEGFRQCHIRDGAALVKHFSWLEDQLNQGKKLSEWGAAGKLEEYRAEQGLFKGLSFPTISSAGANAAIIHYSPDSKDSAIIDKEEVYLCDSGAQFFDGTTDVTRTWHFGTPLPEEIRANTRVLQGHIAIDTAVFPNGLNANALKPGMTVSNEPGYYADGKFGIRIENIVLVEEVQTPNNFGNKGYLGFEHVAICPIHKKLVDKVLLTAEETEWFNDCHEEVW</sequence>
<proteinExistence type="predicted"/>
<dbReference type="Gene3D" id="3.90.230.10">
    <property type="entry name" value="Creatinase/methionine aminopeptidase superfamily"/>
    <property type="match status" value="2"/>
</dbReference>
<dbReference type="InterPro" id="IPR000994">
    <property type="entry name" value="Pept_M24"/>
</dbReference>
<dbReference type="Pfam" id="PF00557">
    <property type="entry name" value="Peptidase_M24"/>
    <property type="match status" value="2"/>
</dbReference>
<evidence type="ECO:0000259" key="1">
    <source>
        <dbReference type="Pfam" id="PF00557"/>
    </source>
</evidence>
<feature type="domain" description="Peptidase M24" evidence="1">
    <location>
        <begin position="355"/>
        <end position="388"/>
    </location>
</feature>
<gene>
    <name evidence="3" type="ORF">EV420DRAFT_1768732</name>
</gene>